<dbReference type="EMBL" id="HF583914">
    <property type="protein sequence ID" value="CCQ43411.1"/>
    <property type="molecule type" value="Genomic_DNA"/>
</dbReference>
<gene>
    <name evidence="1" type="primary">OR2F1</name>
</gene>
<protein>
    <submittedName>
        <fullName evidence="1">Alternative protein OR2F1</fullName>
    </submittedName>
</protein>
<dbReference type="ChiTaRS" id="OR2F1">
    <property type="organism name" value="human"/>
</dbReference>
<name>L8E9J5_HUMAN</name>
<sequence length="62" mass="6623">MTAMWLCVMPCDTRPSCMEGCVLGWPSHPGSVASSALLCRLLSPFSCPCAETSLLITYPVNS</sequence>
<accession>L8E9J5</accession>
<reference evidence="1" key="1">
    <citation type="journal article" date="2013" name="PLoS ONE">
        <title>Direct detection of alternative open reading frames translation products in human significantly expands the proteome.</title>
        <authorList>
            <person name="Vanderperre B."/>
            <person name="Lucier J.-F."/>
            <person name="Motard J."/>
            <person name="Tremblay G."/>
            <person name="Vanderperre S."/>
            <person name="Wisztorski M."/>
            <person name="Salzet M."/>
            <person name="Boisvert F.-M."/>
            <person name="Roucou X."/>
        </authorList>
    </citation>
    <scope>NUCLEOTIDE SEQUENCE</scope>
</reference>
<dbReference type="AlphaFoldDB" id="L8E9J5"/>
<organism evidence="1">
    <name type="scientific">Homo sapiens</name>
    <name type="common">Human</name>
    <dbReference type="NCBI Taxonomy" id="9606"/>
    <lineage>
        <taxon>Eukaryota</taxon>
        <taxon>Metazoa</taxon>
        <taxon>Chordata</taxon>
        <taxon>Craniata</taxon>
        <taxon>Vertebrata</taxon>
        <taxon>Euteleostomi</taxon>
        <taxon>Mammalia</taxon>
        <taxon>Eutheria</taxon>
        <taxon>Euarchontoglires</taxon>
        <taxon>Primates</taxon>
        <taxon>Haplorrhini</taxon>
        <taxon>Catarrhini</taxon>
        <taxon>Hominidae</taxon>
        <taxon>Homo</taxon>
    </lineage>
</organism>
<dbReference type="OrthoDB" id="9007674at2759"/>
<evidence type="ECO:0000313" key="1">
    <source>
        <dbReference type="EMBL" id="CCQ43411.1"/>
    </source>
</evidence>
<proteinExistence type="predicted"/>